<evidence type="ECO:0000256" key="10">
    <source>
        <dbReference type="ARBA" id="ARBA00022777"/>
    </source>
</evidence>
<dbReference type="Pfam" id="PF02152">
    <property type="entry name" value="FolB"/>
    <property type="match status" value="1"/>
</dbReference>
<dbReference type="GO" id="GO:0003848">
    <property type="term" value="F:2-amino-4-hydroxy-6-hydroxymethyldihydropteridine diphosphokinase activity"/>
    <property type="evidence" value="ECO:0007669"/>
    <property type="project" value="UniProtKB-EC"/>
</dbReference>
<dbReference type="GO" id="GO:0005737">
    <property type="term" value="C:cytoplasm"/>
    <property type="evidence" value="ECO:0007669"/>
    <property type="project" value="TreeGrafter"/>
</dbReference>
<dbReference type="NCBIfam" id="TIGR00525">
    <property type="entry name" value="folB"/>
    <property type="match status" value="1"/>
</dbReference>
<evidence type="ECO:0000256" key="4">
    <source>
        <dbReference type="ARBA" id="ARBA00005708"/>
    </source>
</evidence>
<dbReference type="EC" id="4.1.2.25" evidence="6"/>
<evidence type="ECO:0000256" key="9">
    <source>
        <dbReference type="ARBA" id="ARBA00022741"/>
    </source>
</evidence>
<keyword evidence="13" id="KW-0413">Isomerase</keyword>
<dbReference type="NCBIfam" id="TIGR00526">
    <property type="entry name" value="folB_dom"/>
    <property type="match status" value="1"/>
</dbReference>
<evidence type="ECO:0000313" key="17">
    <source>
        <dbReference type="EMBL" id="VAX23613.1"/>
    </source>
</evidence>
<evidence type="ECO:0000259" key="16">
    <source>
        <dbReference type="SMART" id="SM00905"/>
    </source>
</evidence>
<dbReference type="Pfam" id="PF01288">
    <property type="entry name" value="HPPK"/>
    <property type="match status" value="1"/>
</dbReference>
<dbReference type="SUPFAM" id="SSF55620">
    <property type="entry name" value="Tetrahydrobiopterin biosynthesis enzymes-like"/>
    <property type="match status" value="1"/>
</dbReference>
<sequence>MTDRIILDSLEVECVIGIFDWERENEQKVLIDLTLDCDMARPAKTDDIKDAVDYKAISKEIIALLEPSRFYLIEKMAEEVAKLCLSHKGVERVTVKISKPEAIRGSKNVSVEITRPKGGTLIFLGVGGNLDPERNLQDGMKLIRERFTVLAVSPTYKSPAWGVKESQPDYLNLAVKALTDKDLFATRAEIRWIEELLGRKRTLDKFSPRTIDIDLLMYGDLVSEGEGGTLPHPQILTQQFVYTPMMDIAHDVIVPGEGRALCDILPAYDDISLELEKVNL</sequence>
<keyword evidence="9" id="KW-0547">Nucleotide-binding</keyword>
<dbReference type="Gene3D" id="3.30.1130.10">
    <property type="match status" value="1"/>
</dbReference>
<dbReference type="CDD" id="cd00483">
    <property type="entry name" value="HPPK"/>
    <property type="match status" value="1"/>
</dbReference>
<dbReference type="EC" id="2.7.6.3" evidence="7"/>
<keyword evidence="10" id="KW-0418">Kinase</keyword>
<dbReference type="GO" id="GO:0046654">
    <property type="term" value="P:tetrahydrofolate biosynthetic process"/>
    <property type="evidence" value="ECO:0007669"/>
    <property type="project" value="UniProtKB-UniPathway"/>
</dbReference>
<reference evidence="17" key="1">
    <citation type="submission" date="2018-06" db="EMBL/GenBank/DDBJ databases">
        <authorList>
            <person name="Zhirakovskaya E."/>
        </authorList>
    </citation>
    <scope>NUCLEOTIDE SEQUENCE</scope>
</reference>
<dbReference type="NCBIfam" id="TIGR01498">
    <property type="entry name" value="folK"/>
    <property type="match status" value="1"/>
</dbReference>
<dbReference type="PANTHER" id="PTHR42844:SF1">
    <property type="entry name" value="DIHYDRONEOPTERIN ALDOLASE 1-RELATED"/>
    <property type="match status" value="1"/>
</dbReference>
<dbReference type="GO" id="GO:0005524">
    <property type="term" value="F:ATP binding"/>
    <property type="evidence" value="ECO:0007669"/>
    <property type="project" value="UniProtKB-KW"/>
</dbReference>
<dbReference type="EMBL" id="UOGC01000152">
    <property type="protein sequence ID" value="VAX23613.1"/>
    <property type="molecule type" value="Genomic_DNA"/>
</dbReference>
<comment type="pathway">
    <text evidence="2">Cofactor biosynthesis; tetrahydrofolate biosynthesis; 2-amino-4-hydroxy-6-hydroxymethyl-7,8-dihydropteridine diphosphate from 7,8-dihydroneopterin triphosphate: step 3/4.</text>
</comment>
<keyword evidence="11" id="KW-0067">ATP-binding</keyword>
<dbReference type="InterPro" id="IPR035907">
    <property type="entry name" value="Hppk_sf"/>
</dbReference>
<dbReference type="SMART" id="SM00905">
    <property type="entry name" value="FolB"/>
    <property type="match status" value="1"/>
</dbReference>
<accession>A0A3B1CFV2</accession>
<evidence type="ECO:0000256" key="2">
    <source>
        <dbReference type="ARBA" id="ARBA00005013"/>
    </source>
</evidence>
<name>A0A3B1CFV2_9ZZZZ</name>
<evidence type="ECO:0000256" key="6">
    <source>
        <dbReference type="ARBA" id="ARBA00013043"/>
    </source>
</evidence>
<dbReference type="GO" id="GO:0004150">
    <property type="term" value="F:dihydroneopterin aldolase activity"/>
    <property type="evidence" value="ECO:0007669"/>
    <property type="project" value="UniProtKB-EC"/>
</dbReference>
<dbReference type="InterPro" id="IPR000550">
    <property type="entry name" value="Hppk"/>
</dbReference>
<dbReference type="InterPro" id="IPR043133">
    <property type="entry name" value="GTP-CH-I_C/QueF"/>
</dbReference>
<dbReference type="SUPFAM" id="SSF55083">
    <property type="entry name" value="6-hydroxymethyl-7,8-dihydropterin pyrophosphokinase, HPPK"/>
    <property type="match status" value="1"/>
</dbReference>
<evidence type="ECO:0000256" key="8">
    <source>
        <dbReference type="ARBA" id="ARBA00022679"/>
    </source>
</evidence>
<dbReference type="PANTHER" id="PTHR42844">
    <property type="entry name" value="DIHYDRONEOPTERIN ALDOLASE 1-RELATED"/>
    <property type="match status" value="1"/>
</dbReference>
<evidence type="ECO:0000256" key="15">
    <source>
        <dbReference type="ARBA" id="ARBA00032903"/>
    </source>
</evidence>
<comment type="similarity">
    <text evidence="5">In the N-terminal section; belongs to the DHNA family.</text>
</comment>
<dbReference type="InterPro" id="IPR006157">
    <property type="entry name" value="FolB_dom"/>
</dbReference>
<evidence type="ECO:0000256" key="11">
    <source>
        <dbReference type="ARBA" id="ARBA00022840"/>
    </source>
</evidence>
<evidence type="ECO:0000256" key="1">
    <source>
        <dbReference type="ARBA" id="ARBA00001353"/>
    </source>
</evidence>
<evidence type="ECO:0000256" key="5">
    <source>
        <dbReference type="ARBA" id="ARBA00009640"/>
    </source>
</evidence>
<gene>
    <name evidence="17" type="ORF">MNBD_NITROSPINAE01-375</name>
</gene>
<dbReference type="CDD" id="cd00534">
    <property type="entry name" value="DHNA_DHNTPE"/>
    <property type="match status" value="1"/>
</dbReference>
<comment type="pathway">
    <text evidence="3">Cofactor biosynthesis; tetrahydrofolate biosynthesis; 2-amino-4-hydroxy-6-hydroxymethyl-7,8-dihydropteridine diphosphate from 7,8-dihydroneopterin triphosphate: step 4/4.</text>
</comment>
<proteinExistence type="inferred from homology"/>
<comment type="catalytic activity">
    <reaction evidence="1">
        <text>7,8-dihydroneopterin = 6-hydroxymethyl-7,8-dihydropterin + glycolaldehyde</text>
        <dbReference type="Rhea" id="RHEA:10540"/>
        <dbReference type="ChEBI" id="CHEBI:17001"/>
        <dbReference type="ChEBI" id="CHEBI:17071"/>
        <dbReference type="ChEBI" id="CHEBI:44841"/>
        <dbReference type="EC" id="4.1.2.25"/>
    </reaction>
</comment>
<feature type="domain" description="Dihydroneopterin aldolase/epimerase" evidence="16">
    <location>
        <begin position="5"/>
        <end position="115"/>
    </location>
</feature>
<evidence type="ECO:0000256" key="13">
    <source>
        <dbReference type="ARBA" id="ARBA00023235"/>
    </source>
</evidence>
<keyword evidence="14" id="KW-0456">Lyase</keyword>
<keyword evidence="12" id="KW-0289">Folate biosynthesis</keyword>
<protein>
    <recommendedName>
        <fullName evidence="15">7,8-dihydroneopterin aldolase</fullName>
        <ecNumber evidence="7">2.7.6.3</ecNumber>
        <ecNumber evidence="6">4.1.2.25</ecNumber>
    </recommendedName>
</protein>
<evidence type="ECO:0000256" key="14">
    <source>
        <dbReference type="ARBA" id="ARBA00023239"/>
    </source>
</evidence>
<dbReference type="InterPro" id="IPR006156">
    <property type="entry name" value="Dihydroneopterin_aldolase"/>
</dbReference>
<organism evidence="17">
    <name type="scientific">hydrothermal vent metagenome</name>
    <dbReference type="NCBI Taxonomy" id="652676"/>
    <lineage>
        <taxon>unclassified sequences</taxon>
        <taxon>metagenomes</taxon>
        <taxon>ecological metagenomes</taxon>
    </lineage>
</organism>
<dbReference type="GO" id="GO:0016853">
    <property type="term" value="F:isomerase activity"/>
    <property type="evidence" value="ECO:0007669"/>
    <property type="project" value="UniProtKB-KW"/>
</dbReference>
<dbReference type="GO" id="GO:0046656">
    <property type="term" value="P:folic acid biosynthetic process"/>
    <property type="evidence" value="ECO:0007669"/>
    <property type="project" value="UniProtKB-KW"/>
</dbReference>
<dbReference type="Gene3D" id="3.30.70.560">
    <property type="entry name" value="7,8-Dihydro-6-hydroxymethylpterin-pyrophosphokinase HPPK"/>
    <property type="match status" value="1"/>
</dbReference>
<dbReference type="UniPathway" id="UPA00077">
    <property type="reaction ID" value="UER00155"/>
</dbReference>
<keyword evidence="8" id="KW-0808">Transferase</keyword>
<dbReference type="AlphaFoldDB" id="A0A3B1CFV2"/>
<evidence type="ECO:0000256" key="3">
    <source>
        <dbReference type="ARBA" id="ARBA00005051"/>
    </source>
</evidence>
<evidence type="ECO:0000256" key="7">
    <source>
        <dbReference type="ARBA" id="ARBA00013253"/>
    </source>
</evidence>
<dbReference type="GO" id="GO:0016301">
    <property type="term" value="F:kinase activity"/>
    <property type="evidence" value="ECO:0007669"/>
    <property type="project" value="UniProtKB-KW"/>
</dbReference>
<comment type="similarity">
    <text evidence="4">Belongs to the DHNA family.</text>
</comment>
<dbReference type="FunFam" id="3.30.1130.10:FF:000002">
    <property type="entry name" value="7,8-dihydroneopterin aldolase"/>
    <property type="match status" value="1"/>
</dbReference>
<evidence type="ECO:0000256" key="12">
    <source>
        <dbReference type="ARBA" id="ARBA00022909"/>
    </source>
</evidence>